<dbReference type="GO" id="GO:0016757">
    <property type="term" value="F:glycosyltransferase activity"/>
    <property type="evidence" value="ECO:0007669"/>
    <property type="project" value="UniProtKB-KW"/>
</dbReference>
<dbReference type="EMBL" id="JAIWYP010000001">
    <property type="protein sequence ID" value="KAH3887737.1"/>
    <property type="molecule type" value="Genomic_DNA"/>
</dbReference>
<dbReference type="Proteomes" id="UP000828390">
    <property type="component" value="Unassembled WGS sequence"/>
</dbReference>
<dbReference type="Pfam" id="PF13506">
    <property type="entry name" value="Glyco_transf_21"/>
    <property type="match status" value="1"/>
</dbReference>
<keyword evidence="8" id="KW-1185">Reference proteome</keyword>
<dbReference type="AlphaFoldDB" id="A0A9D4N160"/>
<evidence type="ECO:0000256" key="3">
    <source>
        <dbReference type="ARBA" id="ARBA00022679"/>
    </source>
</evidence>
<evidence type="ECO:0000256" key="5">
    <source>
        <dbReference type="ARBA" id="ARBA00022989"/>
    </source>
</evidence>
<evidence type="ECO:0000256" key="6">
    <source>
        <dbReference type="ARBA" id="ARBA00023136"/>
    </source>
</evidence>
<comment type="subcellular location">
    <subcellularLocation>
        <location evidence="1">Membrane</location>
        <topology evidence="1">Multi-pass membrane protein</topology>
    </subcellularLocation>
</comment>
<gene>
    <name evidence="7" type="ORF">DPMN_011756</name>
</gene>
<keyword evidence="3" id="KW-0808">Transferase</keyword>
<reference evidence="7" key="2">
    <citation type="submission" date="2020-11" db="EMBL/GenBank/DDBJ databases">
        <authorList>
            <person name="McCartney M.A."/>
            <person name="Auch B."/>
            <person name="Kono T."/>
            <person name="Mallez S."/>
            <person name="Becker A."/>
            <person name="Gohl D.M."/>
            <person name="Silverstein K.A.T."/>
            <person name="Koren S."/>
            <person name="Bechman K.B."/>
            <person name="Herman A."/>
            <person name="Abrahante J.E."/>
            <person name="Garbe J."/>
        </authorList>
    </citation>
    <scope>NUCLEOTIDE SEQUENCE</scope>
    <source>
        <strain evidence="7">Duluth1</strain>
        <tissue evidence="7">Whole animal</tissue>
    </source>
</reference>
<dbReference type="GO" id="GO:0016020">
    <property type="term" value="C:membrane"/>
    <property type="evidence" value="ECO:0007669"/>
    <property type="project" value="UniProtKB-SubCell"/>
</dbReference>
<evidence type="ECO:0000313" key="8">
    <source>
        <dbReference type="Proteomes" id="UP000828390"/>
    </source>
</evidence>
<keyword evidence="5" id="KW-1133">Transmembrane helix</keyword>
<evidence type="ECO:0000256" key="2">
    <source>
        <dbReference type="ARBA" id="ARBA00022676"/>
    </source>
</evidence>
<proteinExistence type="predicted"/>
<keyword evidence="2" id="KW-0328">Glycosyltransferase</keyword>
<name>A0A9D4N160_DREPO</name>
<dbReference type="InterPro" id="IPR025993">
    <property type="entry name" value="Ceramide_glucosylTrfase"/>
</dbReference>
<evidence type="ECO:0000256" key="4">
    <source>
        <dbReference type="ARBA" id="ARBA00022692"/>
    </source>
</evidence>
<keyword evidence="4" id="KW-0812">Transmembrane</keyword>
<sequence>MQARNMLAAVATGINCSTGMSSLIRKEIVEKAGGLQTFAKYLGEDYFLAQECVQQ</sequence>
<organism evidence="7 8">
    <name type="scientific">Dreissena polymorpha</name>
    <name type="common">Zebra mussel</name>
    <name type="synonym">Mytilus polymorpha</name>
    <dbReference type="NCBI Taxonomy" id="45954"/>
    <lineage>
        <taxon>Eukaryota</taxon>
        <taxon>Metazoa</taxon>
        <taxon>Spiralia</taxon>
        <taxon>Lophotrochozoa</taxon>
        <taxon>Mollusca</taxon>
        <taxon>Bivalvia</taxon>
        <taxon>Autobranchia</taxon>
        <taxon>Heteroconchia</taxon>
        <taxon>Euheterodonta</taxon>
        <taxon>Imparidentia</taxon>
        <taxon>Neoheterodontei</taxon>
        <taxon>Myida</taxon>
        <taxon>Dreissenoidea</taxon>
        <taxon>Dreissenidae</taxon>
        <taxon>Dreissena</taxon>
    </lineage>
</organism>
<comment type="caution">
    <text evidence="7">The sequence shown here is derived from an EMBL/GenBank/DDBJ whole genome shotgun (WGS) entry which is preliminary data.</text>
</comment>
<evidence type="ECO:0000256" key="1">
    <source>
        <dbReference type="ARBA" id="ARBA00004141"/>
    </source>
</evidence>
<accession>A0A9D4N160</accession>
<keyword evidence="6" id="KW-0472">Membrane</keyword>
<evidence type="ECO:0000313" key="7">
    <source>
        <dbReference type="EMBL" id="KAH3887737.1"/>
    </source>
</evidence>
<reference evidence="7" key="1">
    <citation type="journal article" date="2019" name="bioRxiv">
        <title>The Genome of the Zebra Mussel, Dreissena polymorpha: A Resource for Invasive Species Research.</title>
        <authorList>
            <person name="McCartney M.A."/>
            <person name="Auch B."/>
            <person name="Kono T."/>
            <person name="Mallez S."/>
            <person name="Zhang Y."/>
            <person name="Obille A."/>
            <person name="Becker A."/>
            <person name="Abrahante J.E."/>
            <person name="Garbe J."/>
            <person name="Badalamenti J.P."/>
            <person name="Herman A."/>
            <person name="Mangelson H."/>
            <person name="Liachko I."/>
            <person name="Sullivan S."/>
            <person name="Sone E.D."/>
            <person name="Koren S."/>
            <person name="Silverstein K.A.T."/>
            <person name="Beckman K.B."/>
            <person name="Gohl D.M."/>
        </authorList>
    </citation>
    <scope>NUCLEOTIDE SEQUENCE</scope>
    <source>
        <strain evidence="7">Duluth1</strain>
        <tissue evidence="7">Whole animal</tissue>
    </source>
</reference>
<protein>
    <submittedName>
        <fullName evidence="7">Uncharacterized protein</fullName>
    </submittedName>
</protein>